<proteinExistence type="predicted"/>
<evidence type="ECO:0000313" key="2">
    <source>
        <dbReference type="Proteomes" id="UP001497700"/>
    </source>
</evidence>
<protein>
    <submittedName>
        <fullName evidence="1">Uncharacterized protein</fullName>
    </submittedName>
</protein>
<reference evidence="1 2" key="1">
    <citation type="journal article" date="2022" name="New Phytol.">
        <title>Ecological generalism drives hyperdiversity of secondary metabolite gene clusters in xylarialean endophytes.</title>
        <authorList>
            <person name="Franco M.E.E."/>
            <person name="Wisecaver J.H."/>
            <person name="Arnold A.E."/>
            <person name="Ju Y.M."/>
            <person name="Slot J.C."/>
            <person name="Ahrendt S."/>
            <person name="Moore L.P."/>
            <person name="Eastman K.E."/>
            <person name="Scott K."/>
            <person name="Konkel Z."/>
            <person name="Mondo S.J."/>
            <person name="Kuo A."/>
            <person name="Hayes R.D."/>
            <person name="Haridas S."/>
            <person name="Andreopoulos B."/>
            <person name="Riley R."/>
            <person name="LaButti K."/>
            <person name="Pangilinan J."/>
            <person name="Lipzen A."/>
            <person name="Amirebrahimi M."/>
            <person name="Yan J."/>
            <person name="Adam C."/>
            <person name="Keymanesh K."/>
            <person name="Ng V."/>
            <person name="Louie K."/>
            <person name="Northen T."/>
            <person name="Drula E."/>
            <person name="Henrissat B."/>
            <person name="Hsieh H.M."/>
            <person name="Youens-Clark K."/>
            <person name="Lutzoni F."/>
            <person name="Miadlikowska J."/>
            <person name="Eastwood D.C."/>
            <person name="Hamelin R.C."/>
            <person name="Grigoriev I.V."/>
            <person name="U'Ren J.M."/>
        </authorList>
    </citation>
    <scope>NUCLEOTIDE SEQUENCE [LARGE SCALE GENOMIC DNA]</scope>
    <source>
        <strain evidence="1 2">CBS 119005</strain>
    </source>
</reference>
<dbReference type="EMBL" id="MU393425">
    <property type="protein sequence ID" value="KAI4870169.1"/>
    <property type="molecule type" value="Genomic_DNA"/>
</dbReference>
<gene>
    <name evidence="1" type="ORF">F4820DRAFT_286659</name>
</gene>
<accession>A0ACB9ZFB6</accession>
<sequence>MHNATFHIHTPPAQAPSAANSNTKTVLKRLPSRESLAPIGYKSSSRKSSTGTGTHKGIDTGTSTSTGTRIRTRPTIISHTHTHTHTIAKTTTITATASSTASSSPSLSSSSTARTPLRRRDQNATPSTTSRSTLKESGIGTGTGNMPYDTSSAPPSHANTNRPQMPSLSAAAVRAMNRNPLTPKIASKTTQKPPTLATTTPASQRTQHTAAVNSSESSSFPSHLSSNITPRSGSRQNRVDSANSTPNATPIPERTETWDPRSSFGLPSPTFEGETMRGPPISFGSVTPGPNSHGRQDGHHGLDSKFFHASDAKPARPVSASNKTAPAKGPTFFYANGNTVESKPSHPTPFTPVLGYSQDTLPSKFMYANGIPEARSSPTPPVSRSSGSAVSIAPKVPTNRSGTNTPIGGYLPNHRPISPEKLPSQVPSTSSKANISVPGRPQVLANPQLGPSPPGLRRSSTGPGPVRPGGHSRQGSLARLVQVPNPPKLTSPQLLPEALPPVNVPSTPAPLTLASLIQAAEDFAENEESVSPGDEARSGLQSPTKSVHSADPLSELVVNARRERKVQDLQITNASLEAINRTLERQLRKQTAELRRFRRMSRTGLSLSSTTASSRESSAAFSEQGIGIMDLSDLSEVSEAEAETKEEEEDSSFDSDSGSGSPSPSVTAERDVKYRKRDEARLQLDLSKHQQSLIDSQKINQSIKRCLDWTEELINEGKKALEYQVRVSDVELGGRVLNPLEEEDDERPLTSDGAPDNAITLTEKMLDSSTILGGWSFEPQDRDSGIELAVDGG</sequence>
<keyword evidence="2" id="KW-1185">Reference proteome</keyword>
<organism evidence="1 2">
    <name type="scientific">Hypoxylon rubiginosum</name>
    <dbReference type="NCBI Taxonomy" id="110542"/>
    <lineage>
        <taxon>Eukaryota</taxon>
        <taxon>Fungi</taxon>
        <taxon>Dikarya</taxon>
        <taxon>Ascomycota</taxon>
        <taxon>Pezizomycotina</taxon>
        <taxon>Sordariomycetes</taxon>
        <taxon>Xylariomycetidae</taxon>
        <taxon>Xylariales</taxon>
        <taxon>Hypoxylaceae</taxon>
        <taxon>Hypoxylon</taxon>
    </lineage>
</organism>
<evidence type="ECO:0000313" key="1">
    <source>
        <dbReference type="EMBL" id="KAI4870169.1"/>
    </source>
</evidence>
<name>A0ACB9ZFB6_9PEZI</name>
<comment type="caution">
    <text evidence="1">The sequence shown here is derived from an EMBL/GenBank/DDBJ whole genome shotgun (WGS) entry which is preliminary data.</text>
</comment>
<dbReference type="Proteomes" id="UP001497700">
    <property type="component" value="Unassembled WGS sequence"/>
</dbReference>